<feature type="domain" description="PilZ" evidence="1">
    <location>
        <begin position="91"/>
        <end position="194"/>
    </location>
</feature>
<dbReference type="Pfam" id="PF07238">
    <property type="entry name" value="PilZ"/>
    <property type="match status" value="1"/>
</dbReference>
<reference evidence="2 3" key="1">
    <citation type="submission" date="2021-08" db="EMBL/GenBank/DDBJ databases">
        <title>Complete genome sequence of Leptospira kobayashii strain E30.</title>
        <authorList>
            <person name="Nakao R."/>
            <person name="Nakamura S."/>
            <person name="Masuzawa T."/>
            <person name="Koizumi N."/>
        </authorList>
    </citation>
    <scope>NUCLEOTIDE SEQUENCE [LARGE SCALE GENOMIC DNA]</scope>
    <source>
        <strain evidence="2 3">E30</strain>
    </source>
</reference>
<evidence type="ECO:0000259" key="1">
    <source>
        <dbReference type="Pfam" id="PF07238"/>
    </source>
</evidence>
<sequence length="205" mass="23670">MSAFQQYLPVQIFPKENNPEGHKFQGILEAMESNRMKIKIDRTFLSQNHSGSILVEFSMSNYNFQFESSLLSETEGEFIFILKPRVIHKSQIRKSPRLKTFIKFNFTLWTEGGRYDGAITDISTVGIKMTSEKEILKNTILSLNVFIPGTSLRFICQGLVMWCRPDPNQNHLFLSGIKFTTLSIDAMKKVDKFIQDQLRMEVDNS</sequence>
<dbReference type="InterPro" id="IPR009875">
    <property type="entry name" value="PilZ_domain"/>
</dbReference>
<dbReference type="Gene3D" id="2.40.10.220">
    <property type="entry name" value="predicted glycosyltransferase like domains"/>
    <property type="match status" value="1"/>
</dbReference>
<proteinExistence type="predicted"/>
<name>A0ABM7UKH0_9LEPT</name>
<accession>A0ABM7UKH0</accession>
<protein>
    <recommendedName>
        <fullName evidence="1">PilZ domain-containing protein</fullName>
    </recommendedName>
</protein>
<dbReference type="Proteomes" id="UP000245263">
    <property type="component" value="Chromosome 1"/>
</dbReference>
<dbReference type="RefSeq" id="WP_109019189.1">
    <property type="nucleotide sequence ID" value="NZ_AP025028.1"/>
</dbReference>
<dbReference type="EMBL" id="AP025028">
    <property type="protein sequence ID" value="BDA79402.1"/>
    <property type="molecule type" value="Genomic_DNA"/>
</dbReference>
<evidence type="ECO:0000313" key="2">
    <source>
        <dbReference type="EMBL" id="BDA79402.1"/>
    </source>
</evidence>
<organism evidence="2 3">
    <name type="scientific">Leptospira kobayashii</name>
    <dbReference type="NCBI Taxonomy" id="1917830"/>
    <lineage>
        <taxon>Bacteria</taxon>
        <taxon>Pseudomonadati</taxon>
        <taxon>Spirochaetota</taxon>
        <taxon>Spirochaetia</taxon>
        <taxon>Leptospirales</taxon>
        <taxon>Leptospiraceae</taxon>
        <taxon>Leptospira</taxon>
    </lineage>
</organism>
<gene>
    <name evidence="2" type="ORF">LPTSP3_g23320</name>
</gene>
<dbReference type="SUPFAM" id="SSF141371">
    <property type="entry name" value="PilZ domain-like"/>
    <property type="match status" value="1"/>
</dbReference>
<keyword evidence="3" id="KW-1185">Reference proteome</keyword>
<evidence type="ECO:0000313" key="3">
    <source>
        <dbReference type="Proteomes" id="UP000245263"/>
    </source>
</evidence>